<accession>A0ABN1FPR7</accession>
<organism evidence="1 2">
    <name type="scientific">Virgibacillus siamensis</name>
    <dbReference type="NCBI Taxonomy" id="480071"/>
    <lineage>
        <taxon>Bacteria</taxon>
        <taxon>Bacillati</taxon>
        <taxon>Bacillota</taxon>
        <taxon>Bacilli</taxon>
        <taxon>Bacillales</taxon>
        <taxon>Bacillaceae</taxon>
        <taxon>Virgibacillus</taxon>
    </lineage>
</organism>
<dbReference type="Proteomes" id="UP001500866">
    <property type="component" value="Unassembled WGS sequence"/>
</dbReference>
<sequence length="39" mass="4558">MKVIACDHKEVEGRSIKLEDKWLRKLPDSFRVTEGQMLA</sequence>
<protein>
    <submittedName>
        <fullName evidence="1">Uncharacterized protein</fullName>
    </submittedName>
</protein>
<dbReference type="EMBL" id="BAAADS010000006">
    <property type="protein sequence ID" value="GAA0595011.1"/>
    <property type="molecule type" value="Genomic_DNA"/>
</dbReference>
<proteinExistence type="predicted"/>
<name>A0ABN1FPR7_9BACI</name>
<gene>
    <name evidence="1" type="ORF">GCM10009001_08920</name>
</gene>
<keyword evidence="2" id="KW-1185">Reference proteome</keyword>
<reference evidence="1 2" key="1">
    <citation type="journal article" date="2019" name="Int. J. Syst. Evol. Microbiol.">
        <title>The Global Catalogue of Microorganisms (GCM) 10K type strain sequencing project: providing services to taxonomists for standard genome sequencing and annotation.</title>
        <authorList>
            <consortium name="The Broad Institute Genomics Platform"/>
            <consortium name="The Broad Institute Genome Sequencing Center for Infectious Disease"/>
            <person name="Wu L."/>
            <person name="Ma J."/>
        </authorList>
    </citation>
    <scope>NUCLEOTIDE SEQUENCE [LARGE SCALE GENOMIC DNA]</scope>
    <source>
        <strain evidence="1 2">JCM 15395</strain>
    </source>
</reference>
<evidence type="ECO:0000313" key="1">
    <source>
        <dbReference type="EMBL" id="GAA0595011.1"/>
    </source>
</evidence>
<comment type="caution">
    <text evidence="1">The sequence shown here is derived from an EMBL/GenBank/DDBJ whole genome shotgun (WGS) entry which is preliminary data.</text>
</comment>
<evidence type="ECO:0000313" key="2">
    <source>
        <dbReference type="Proteomes" id="UP001500866"/>
    </source>
</evidence>